<protein>
    <recommendedName>
        <fullName evidence="8">Type II toxin-antitoxin system RelE/ParE family toxin</fullName>
    </recommendedName>
</protein>
<reference evidence="5 6" key="1">
    <citation type="submission" date="2019-10" db="EMBL/GenBank/DDBJ databases">
        <title>Evaluation of single-gene subtyping targets for Pseudomonas.</title>
        <authorList>
            <person name="Reichler S.J."/>
            <person name="Orsi R.H."/>
            <person name="Wiedmann M."/>
            <person name="Martin N.H."/>
            <person name="Murphy S.I."/>
        </authorList>
    </citation>
    <scope>NUCLEOTIDE SEQUENCE</scope>
    <source>
        <strain evidence="1 7">FSL R10-0802</strain>
        <strain evidence="3 6">FSL R10-1594</strain>
        <strain evidence="4 5">FSL R10-1984</strain>
        <strain evidence="2">FSL R10-2339</strain>
    </source>
</reference>
<dbReference type="EMBL" id="WIVW01000003">
    <property type="protein sequence ID" value="MQU25947.1"/>
    <property type="molecule type" value="Genomic_DNA"/>
</dbReference>
<evidence type="ECO:0000313" key="1">
    <source>
        <dbReference type="EMBL" id="MQT24712.1"/>
    </source>
</evidence>
<evidence type="ECO:0000313" key="2">
    <source>
        <dbReference type="EMBL" id="MQT78891.1"/>
    </source>
</evidence>
<dbReference type="AlphaFoldDB" id="A0A6A7YPP9"/>
<dbReference type="Proteomes" id="UP000713985">
    <property type="component" value="Unassembled WGS sequence"/>
</dbReference>
<dbReference type="RefSeq" id="WP_153377841.1">
    <property type="nucleotide sequence ID" value="NZ_JBITTT010000002.1"/>
</dbReference>
<evidence type="ECO:0008006" key="8">
    <source>
        <dbReference type="Google" id="ProtNLM"/>
    </source>
</evidence>
<keyword evidence="7" id="KW-1185">Reference proteome</keyword>
<dbReference type="Proteomes" id="UP000443000">
    <property type="component" value="Unassembled WGS sequence"/>
</dbReference>
<proteinExistence type="predicted"/>
<dbReference type="PIRSF" id="PIRSF039032">
    <property type="entry name" value="HigB-2"/>
    <property type="match status" value="1"/>
</dbReference>
<organism evidence="2">
    <name type="scientific">Pseudomonas helleri</name>
    <dbReference type="NCBI Taxonomy" id="1608996"/>
    <lineage>
        <taxon>Bacteria</taxon>
        <taxon>Pseudomonadati</taxon>
        <taxon>Pseudomonadota</taxon>
        <taxon>Gammaproteobacteria</taxon>
        <taxon>Pseudomonadales</taxon>
        <taxon>Pseudomonadaceae</taxon>
        <taxon>Pseudomonas</taxon>
    </lineage>
</organism>
<dbReference type="EMBL" id="WIWC01000002">
    <property type="protein sequence ID" value="MQT78891.1"/>
    <property type="molecule type" value="Genomic_DNA"/>
</dbReference>
<sequence>MIFIETSFFTEDLSDHLVDEEYGRLQDYLAEHPEAGDLIEETGGLRKIRWAAKGKGKRGGVRIIYYHVISASHIRMLLIYRKGIQDTLTKKEKALLRSINQGWK</sequence>
<accession>A0A6A7YPP9</accession>
<comment type="caution">
    <text evidence="2">The sequence shown here is derived from an EMBL/GenBank/DDBJ whole genome shotgun (WGS) entry which is preliminary data.</text>
</comment>
<evidence type="ECO:0000313" key="5">
    <source>
        <dbReference type="Proteomes" id="UP000437970"/>
    </source>
</evidence>
<name>A0A6A7YPP9_9PSED</name>
<evidence type="ECO:0000313" key="3">
    <source>
        <dbReference type="EMBL" id="MQU15006.1"/>
    </source>
</evidence>
<evidence type="ECO:0000313" key="4">
    <source>
        <dbReference type="EMBL" id="MQU25947.1"/>
    </source>
</evidence>
<dbReference type="InterPro" id="IPR009387">
    <property type="entry name" value="HigB-2"/>
</dbReference>
<evidence type="ECO:0000313" key="7">
    <source>
        <dbReference type="Proteomes" id="UP000713985"/>
    </source>
</evidence>
<dbReference type="EMBL" id="WIWP01000002">
    <property type="protein sequence ID" value="MQT24712.1"/>
    <property type="molecule type" value="Genomic_DNA"/>
</dbReference>
<dbReference type="EMBL" id="WIVT01000001">
    <property type="protein sequence ID" value="MQU15006.1"/>
    <property type="molecule type" value="Genomic_DNA"/>
</dbReference>
<dbReference type="OrthoDB" id="197283at2"/>
<dbReference type="Proteomes" id="UP000437970">
    <property type="component" value="Unassembled WGS sequence"/>
</dbReference>
<evidence type="ECO:0000313" key="6">
    <source>
        <dbReference type="Proteomes" id="UP000443000"/>
    </source>
</evidence>
<gene>
    <name evidence="3" type="ORF">GHN41_00920</name>
    <name evidence="2" type="ORF">GHN86_02230</name>
    <name evidence="1" type="ORF">GHN94_02545</name>
    <name evidence="4" type="ORF">GHO29_05550</name>
</gene>